<accession>A0ABQ1I895</accession>
<evidence type="ECO:0000313" key="2">
    <source>
        <dbReference type="EMBL" id="GGB22167.1"/>
    </source>
</evidence>
<gene>
    <name evidence="2" type="ORF">GCM10007414_39440</name>
</gene>
<evidence type="ECO:0000256" key="1">
    <source>
        <dbReference type="SAM" id="MobiDB-lite"/>
    </source>
</evidence>
<comment type="caution">
    <text evidence="2">The sequence shown here is derived from an EMBL/GenBank/DDBJ whole genome shotgun (WGS) entry which is preliminary data.</text>
</comment>
<feature type="region of interest" description="Disordered" evidence="1">
    <location>
        <begin position="1"/>
        <end position="20"/>
    </location>
</feature>
<sequence>MNIGSVGQQPPNSLTPKFRGGADQVLLPRNWSTDWVKFVRDGKTGIVYTFDEFKAAFPGQMTRDN</sequence>
<organism evidence="2 3">
    <name type="scientific">Agarivorans gilvus</name>
    <dbReference type="NCBI Taxonomy" id="680279"/>
    <lineage>
        <taxon>Bacteria</taxon>
        <taxon>Pseudomonadati</taxon>
        <taxon>Pseudomonadota</taxon>
        <taxon>Gammaproteobacteria</taxon>
        <taxon>Alteromonadales</taxon>
        <taxon>Alteromonadaceae</taxon>
        <taxon>Agarivorans</taxon>
    </lineage>
</organism>
<keyword evidence="3" id="KW-1185">Reference proteome</keyword>
<dbReference type="Proteomes" id="UP000651977">
    <property type="component" value="Unassembled WGS sequence"/>
</dbReference>
<proteinExistence type="predicted"/>
<reference evidence="3" key="1">
    <citation type="journal article" date="2019" name="Int. J. Syst. Evol. Microbiol.">
        <title>The Global Catalogue of Microorganisms (GCM) 10K type strain sequencing project: providing services to taxonomists for standard genome sequencing and annotation.</title>
        <authorList>
            <consortium name="The Broad Institute Genomics Platform"/>
            <consortium name="The Broad Institute Genome Sequencing Center for Infectious Disease"/>
            <person name="Wu L."/>
            <person name="Ma J."/>
        </authorList>
    </citation>
    <scope>NUCLEOTIDE SEQUENCE [LARGE SCALE GENOMIC DNA]</scope>
    <source>
        <strain evidence="3">CGMCC 1.10131</strain>
    </source>
</reference>
<protein>
    <submittedName>
        <fullName evidence="2">Uncharacterized protein</fullName>
    </submittedName>
</protein>
<evidence type="ECO:0000313" key="3">
    <source>
        <dbReference type="Proteomes" id="UP000651977"/>
    </source>
</evidence>
<feature type="compositionally biased region" description="Polar residues" evidence="1">
    <location>
        <begin position="1"/>
        <end position="15"/>
    </location>
</feature>
<name>A0ABQ1I895_9ALTE</name>
<dbReference type="EMBL" id="BMDY01000056">
    <property type="protein sequence ID" value="GGB22167.1"/>
    <property type="molecule type" value="Genomic_DNA"/>
</dbReference>